<dbReference type="PANTHER" id="PTHR48041:SF116">
    <property type="entry name" value="PROTEIN BROWN"/>
    <property type="match status" value="1"/>
</dbReference>
<evidence type="ECO:0000313" key="9">
    <source>
        <dbReference type="Proteomes" id="UP001163046"/>
    </source>
</evidence>
<evidence type="ECO:0000256" key="5">
    <source>
        <dbReference type="ARBA" id="ARBA00023136"/>
    </source>
</evidence>
<reference evidence="8" key="1">
    <citation type="submission" date="2023-01" db="EMBL/GenBank/DDBJ databases">
        <title>Genome assembly of the deep-sea coral Lophelia pertusa.</title>
        <authorList>
            <person name="Herrera S."/>
            <person name="Cordes E."/>
        </authorList>
    </citation>
    <scope>NUCLEOTIDE SEQUENCE</scope>
    <source>
        <strain evidence="8">USNM1676648</strain>
        <tissue evidence="8">Polyp</tissue>
    </source>
</reference>
<evidence type="ECO:0000256" key="1">
    <source>
        <dbReference type="ARBA" id="ARBA00004141"/>
    </source>
</evidence>
<keyword evidence="9" id="KW-1185">Reference proteome</keyword>
<keyword evidence="5 6" id="KW-0472">Membrane</keyword>
<evidence type="ECO:0000256" key="6">
    <source>
        <dbReference type="SAM" id="Phobius"/>
    </source>
</evidence>
<comment type="subcellular location">
    <subcellularLocation>
        <location evidence="1">Membrane</location>
        <topology evidence="1">Multi-pass membrane protein</topology>
    </subcellularLocation>
</comment>
<feature type="transmembrane region" description="Helical" evidence="6">
    <location>
        <begin position="102"/>
        <end position="126"/>
    </location>
</feature>
<evidence type="ECO:0000256" key="2">
    <source>
        <dbReference type="ARBA" id="ARBA00022448"/>
    </source>
</evidence>
<protein>
    <recommendedName>
        <fullName evidence="7">ABC-2 type transporter transmembrane domain-containing protein</fullName>
    </recommendedName>
</protein>
<gene>
    <name evidence="8" type="ORF">OS493_016812</name>
</gene>
<name>A0A9X0CRE1_9CNID</name>
<dbReference type="AlphaFoldDB" id="A0A9X0CRE1"/>
<keyword evidence="4 6" id="KW-1133">Transmembrane helix</keyword>
<feature type="transmembrane region" description="Helical" evidence="6">
    <location>
        <begin position="225"/>
        <end position="245"/>
    </location>
</feature>
<dbReference type="InterPro" id="IPR013525">
    <property type="entry name" value="ABC2_TM"/>
</dbReference>
<feature type="transmembrane region" description="Helical" evidence="6">
    <location>
        <begin position="69"/>
        <end position="96"/>
    </location>
</feature>
<organism evidence="8 9">
    <name type="scientific">Desmophyllum pertusum</name>
    <dbReference type="NCBI Taxonomy" id="174260"/>
    <lineage>
        <taxon>Eukaryota</taxon>
        <taxon>Metazoa</taxon>
        <taxon>Cnidaria</taxon>
        <taxon>Anthozoa</taxon>
        <taxon>Hexacorallia</taxon>
        <taxon>Scleractinia</taxon>
        <taxon>Caryophylliina</taxon>
        <taxon>Caryophylliidae</taxon>
        <taxon>Desmophyllum</taxon>
    </lineage>
</organism>
<evidence type="ECO:0000313" key="8">
    <source>
        <dbReference type="EMBL" id="KAJ7372885.1"/>
    </source>
</evidence>
<evidence type="ECO:0000259" key="7">
    <source>
        <dbReference type="Pfam" id="PF01061"/>
    </source>
</evidence>
<dbReference type="OrthoDB" id="66620at2759"/>
<feature type="domain" description="ABC-2 type transporter transmembrane" evidence="7">
    <location>
        <begin position="2"/>
        <end position="185"/>
    </location>
</feature>
<comment type="caution">
    <text evidence="8">The sequence shown here is derived from an EMBL/GenBank/DDBJ whole genome shotgun (WGS) entry which is preliminary data.</text>
</comment>
<dbReference type="EMBL" id="MU826834">
    <property type="protein sequence ID" value="KAJ7372885.1"/>
    <property type="molecule type" value="Genomic_DNA"/>
</dbReference>
<accession>A0A9X0CRE1</accession>
<dbReference type="GO" id="GO:0005886">
    <property type="term" value="C:plasma membrane"/>
    <property type="evidence" value="ECO:0007669"/>
    <property type="project" value="TreeGrafter"/>
</dbReference>
<proteinExistence type="predicted"/>
<dbReference type="Pfam" id="PF01061">
    <property type="entry name" value="ABC2_membrane"/>
    <property type="match status" value="1"/>
</dbReference>
<keyword evidence="3 6" id="KW-0812">Transmembrane</keyword>
<dbReference type="PANTHER" id="PTHR48041">
    <property type="entry name" value="ABC TRANSPORTER G FAMILY MEMBER 28"/>
    <property type="match status" value="1"/>
</dbReference>
<feature type="transmembrane region" description="Helical" evidence="6">
    <location>
        <begin position="133"/>
        <end position="155"/>
    </location>
</feature>
<feature type="transmembrane region" description="Helical" evidence="6">
    <location>
        <begin position="26"/>
        <end position="48"/>
    </location>
</feature>
<sequence>MIIFGVIVGAIYFQIKKDKHGIQNRVGVFFFLVMNMIFGNLSAVELFIKERPIFIHESASGYYRISVYFLAKVVCDLIPMRLVPITAFSAIVYFMTGLDPHVIKFLIFALTLLLTSLCACSVAFFVSACVRTFAIANLLIALPYVFMMVFGGVLVNLNSVLAWLSWIKYISIFRYAIEALEINELHGMKFDCSMNATITGQCVSLGDEYLALQGISVDDLWYNEIALASITVILMTFAYIALRLIKKEK</sequence>
<evidence type="ECO:0000256" key="3">
    <source>
        <dbReference type="ARBA" id="ARBA00022692"/>
    </source>
</evidence>
<evidence type="ECO:0000256" key="4">
    <source>
        <dbReference type="ARBA" id="ARBA00022989"/>
    </source>
</evidence>
<dbReference type="GO" id="GO:0140359">
    <property type="term" value="F:ABC-type transporter activity"/>
    <property type="evidence" value="ECO:0007669"/>
    <property type="project" value="InterPro"/>
</dbReference>
<dbReference type="Proteomes" id="UP001163046">
    <property type="component" value="Unassembled WGS sequence"/>
</dbReference>
<dbReference type="InterPro" id="IPR050352">
    <property type="entry name" value="ABCG_transporters"/>
</dbReference>
<keyword evidence="2" id="KW-0813">Transport</keyword>